<dbReference type="SMART" id="SM00327">
    <property type="entry name" value="VWA"/>
    <property type="match status" value="1"/>
</dbReference>
<evidence type="ECO:0000256" key="6">
    <source>
        <dbReference type="SAM" id="MobiDB-lite"/>
    </source>
</evidence>
<dbReference type="RefSeq" id="XP_022107576.1">
    <property type="nucleotide sequence ID" value="XM_022251884.1"/>
</dbReference>
<dbReference type="GO" id="GO:0005576">
    <property type="term" value="C:extracellular region"/>
    <property type="evidence" value="ECO:0007669"/>
    <property type="project" value="UniProtKB-SubCell"/>
</dbReference>
<dbReference type="InterPro" id="IPR002035">
    <property type="entry name" value="VWF_A"/>
</dbReference>
<feature type="chain" id="PRO_5044665778" evidence="7">
    <location>
        <begin position="22"/>
        <end position="549"/>
    </location>
</feature>
<evidence type="ECO:0000256" key="4">
    <source>
        <dbReference type="ARBA" id="ARBA00022737"/>
    </source>
</evidence>
<dbReference type="SUPFAM" id="SSF53300">
    <property type="entry name" value="vWA-like"/>
    <property type="match status" value="1"/>
</dbReference>
<keyword evidence="2" id="KW-0964">Secreted</keyword>
<evidence type="ECO:0000259" key="8">
    <source>
        <dbReference type="PROSITE" id="PS50234"/>
    </source>
</evidence>
<evidence type="ECO:0000256" key="2">
    <source>
        <dbReference type="ARBA" id="ARBA00022525"/>
    </source>
</evidence>
<dbReference type="OMA" id="GCLQFSH"/>
<proteinExistence type="predicted"/>
<sequence length="549" mass="59250">MAVRLAVTAAFLFPFFTPVASVDLTVTPGAVGPEVVEATVQRILLSDIFSDDFSLLRRIALVETADGKDSAAFAGGLAGGIWRLTPEAFTRTTELAEGDWGSYYTDLRRSALGVDWRDVTYTDLQTPLISALAARIYIMMTSTPVDKVAYGLAPQALYWKLQYNKDGDEAQFIAKVTEMEKGQVCKIGIDVVFALDASLSVGDEGFARSKNFVKQVVEAFNIGPRDDQTRVGCLQFSHEVSLAFDLDNHDNKEGILRAVDEIAYKGGGTAMGSAIDFIRQNSFTEEHGARPTQYAVPRVAVILTDGKTNKEFPILFPSALAHRDGITIYCIGVGAADDSELTVIASRPVASHVMHVLSYAAIDYLQNIMATRTCRETTEIAVGHPVVTDLQEGEARFISYEIDRTEGATLKFVTSSGLVTVYLSSEVPNPNEAVYDYKVQTDGRVDLFIDPALLGSSSRYKRATGVVTPSHVTVYTAIYAHTNGTQLYVESRGGNNADHGYPPPASTDPPDGGEHAPYRSHASPGPTASVPVAVAAVCATSAIFAQLQF</sequence>
<keyword evidence="5" id="KW-0325">Glycoprotein</keyword>
<evidence type="ECO:0000256" key="1">
    <source>
        <dbReference type="ARBA" id="ARBA00004613"/>
    </source>
</evidence>
<feature type="region of interest" description="Disordered" evidence="6">
    <location>
        <begin position="490"/>
        <end position="525"/>
    </location>
</feature>
<keyword evidence="9" id="KW-1185">Reference proteome</keyword>
<dbReference type="PANTHER" id="PTHR24020">
    <property type="entry name" value="COLLAGEN ALPHA"/>
    <property type="match status" value="1"/>
</dbReference>
<reference evidence="10 11" key="1">
    <citation type="submission" date="2025-04" db="UniProtKB">
        <authorList>
            <consortium name="RefSeq"/>
        </authorList>
    </citation>
    <scope>IDENTIFICATION</scope>
</reference>
<dbReference type="Pfam" id="PF00092">
    <property type="entry name" value="VWA"/>
    <property type="match status" value="1"/>
</dbReference>
<dbReference type="OrthoDB" id="10256829at2759"/>
<dbReference type="FunFam" id="3.40.50.410:FF:000004">
    <property type="entry name" value="collagen alpha-6(VI) chain"/>
    <property type="match status" value="1"/>
</dbReference>
<evidence type="ECO:0000256" key="7">
    <source>
        <dbReference type="SAM" id="SignalP"/>
    </source>
</evidence>
<protein>
    <submittedName>
        <fullName evidence="10 11">Uncharacterized protein LOC110988419</fullName>
    </submittedName>
</protein>
<evidence type="ECO:0000313" key="9">
    <source>
        <dbReference type="Proteomes" id="UP000694845"/>
    </source>
</evidence>
<comment type="subcellular location">
    <subcellularLocation>
        <location evidence="1">Secreted</location>
    </subcellularLocation>
</comment>
<evidence type="ECO:0000256" key="3">
    <source>
        <dbReference type="ARBA" id="ARBA00022729"/>
    </source>
</evidence>
<dbReference type="CDD" id="cd01472">
    <property type="entry name" value="vWA_collagen"/>
    <property type="match status" value="1"/>
</dbReference>
<name>A0A8B7ZVM0_ACAPL</name>
<dbReference type="PRINTS" id="PR00453">
    <property type="entry name" value="VWFADOMAIN"/>
</dbReference>
<dbReference type="InterPro" id="IPR050525">
    <property type="entry name" value="ECM_Assembly_Org"/>
</dbReference>
<feature type="domain" description="VWFA" evidence="8">
    <location>
        <begin position="190"/>
        <end position="369"/>
    </location>
</feature>
<dbReference type="AlphaFoldDB" id="A0A8B7ZVM0"/>
<dbReference type="Gene3D" id="3.40.50.410">
    <property type="entry name" value="von Willebrand factor, type A domain"/>
    <property type="match status" value="1"/>
</dbReference>
<keyword evidence="3 7" id="KW-0732">Signal</keyword>
<dbReference type="KEGG" id="aplc:110988419"/>
<keyword evidence="4" id="KW-0677">Repeat</keyword>
<evidence type="ECO:0000313" key="10">
    <source>
        <dbReference type="RefSeq" id="XP_022107576.1"/>
    </source>
</evidence>
<evidence type="ECO:0000313" key="11">
    <source>
        <dbReference type="RefSeq" id="XP_022107577.1"/>
    </source>
</evidence>
<dbReference type="GeneID" id="110988419"/>
<dbReference type="RefSeq" id="XP_022107577.1">
    <property type="nucleotide sequence ID" value="XM_022251885.1"/>
</dbReference>
<dbReference type="InterPro" id="IPR036465">
    <property type="entry name" value="vWFA_dom_sf"/>
</dbReference>
<feature type="signal peptide" evidence="7">
    <location>
        <begin position="1"/>
        <end position="21"/>
    </location>
</feature>
<evidence type="ECO:0000256" key="5">
    <source>
        <dbReference type="ARBA" id="ARBA00023180"/>
    </source>
</evidence>
<dbReference type="Proteomes" id="UP000694845">
    <property type="component" value="Unplaced"/>
</dbReference>
<organism evidence="9 10">
    <name type="scientific">Acanthaster planci</name>
    <name type="common">Crown-of-thorns starfish</name>
    <dbReference type="NCBI Taxonomy" id="133434"/>
    <lineage>
        <taxon>Eukaryota</taxon>
        <taxon>Metazoa</taxon>
        <taxon>Echinodermata</taxon>
        <taxon>Eleutherozoa</taxon>
        <taxon>Asterozoa</taxon>
        <taxon>Asteroidea</taxon>
        <taxon>Valvatacea</taxon>
        <taxon>Valvatida</taxon>
        <taxon>Acanthasteridae</taxon>
        <taxon>Acanthaster</taxon>
    </lineage>
</organism>
<dbReference type="PANTHER" id="PTHR24020:SF20">
    <property type="entry name" value="PH DOMAIN-CONTAINING PROTEIN"/>
    <property type="match status" value="1"/>
</dbReference>
<gene>
    <name evidence="10 11" type="primary">LOC110988419</name>
</gene>
<dbReference type="PROSITE" id="PS50234">
    <property type="entry name" value="VWFA"/>
    <property type="match status" value="1"/>
</dbReference>
<accession>A0A8B7ZVM0</accession>